<protein>
    <submittedName>
        <fullName evidence="1">Uncharacterized protein</fullName>
    </submittedName>
</protein>
<name>A0ABV0UJ69_9TELE</name>
<gene>
    <name evidence="1" type="ORF">ILYODFUR_024032</name>
</gene>
<keyword evidence="2" id="KW-1185">Reference proteome</keyword>
<comment type="caution">
    <text evidence="1">The sequence shown here is derived from an EMBL/GenBank/DDBJ whole genome shotgun (WGS) entry which is preliminary data.</text>
</comment>
<evidence type="ECO:0000313" key="1">
    <source>
        <dbReference type="EMBL" id="MEQ2245101.1"/>
    </source>
</evidence>
<evidence type="ECO:0000313" key="2">
    <source>
        <dbReference type="Proteomes" id="UP001482620"/>
    </source>
</evidence>
<accession>A0ABV0UJ69</accession>
<organism evidence="1 2">
    <name type="scientific">Ilyodon furcidens</name>
    <name type="common">goldbreast splitfin</name>
    <dbReference type="NCBI Taxonomy" id="33524"/>
    <lineage>
        <taxon>Eukaryota</taxon>
        <taxon>Metazoa</taxon>
        <taxon>Chordata</taxon>
        <taxon>Craniata</taxon>
        <taxon>Vertebrata</taxon>
        <taxon>Euteleostomi</taxon>
        <taxon>Actinopterygii</taxon>
        <taxon>Neopterygii</taxon>
        <taxon>Teleostei</taxon>
        <taxon>Neoteleostei</taxon>
        <taxon>Acanthomorphata</taxon>
        <taxon>Ovalentaria</taxon>
        <taxon>Atherinomorphae</taxon>
        <taxon>Cyprinodontiformes</taxon>
        <taxon>Goodeidae</taxon>
        <taxon>Ilyodon</taxon>
    </lineage>
</organism>
<dbReference type="EMBL" id="JAHRIQ010072323">
    <property type="protein sequence ID" value="MEQ2245101.1"/>
    <property type="molecule type" value="Genomic_DNA"/>
</dbReference>
<reference evidence="1 2" key="1">
    <citation type="submission" date="2021-06" db="EMBL/GenBank/DDBJ databases">
        <authorList>
            <person name="Palmer J.M."/>
        </authorList>
    </citation>
    <scope>NUCLEOTIDE SEQUENCE [LARGE SCALE GENOMIC DNA]</scope>
    <source>
        <strain evidence="2">if_2019</strain>
        <tissue evidence="1">Muscle</tissue>
    </source>
</reference>
<dbReference type="Proteomes" id="UP001482620">
    <property type="component" value="Unassembled WGS sequence"/>
</dbReference>
<proteinExistence type="predicted"/>
<sequence>MPFSLLASYNSQPLGSLQLCTPLFSSIQFINHILTETSANTLDLVSASVYSSSFCWYPRLIMLTSAVTRVSSYFLYDKTMHFITLQNEPCPLTPLGPAKL</sequence>